<dbReference type="PROSITE" id="PS50004">
    <property type="entry name" value="C2"/>
    <property type="match status" value="2"/>
</dbReference>
<evidence type="ECO:0000313" key="13">
    <source>
        <dbReference type="Proteomes" id="UP001190640"/>
    </source>
</evidence>
<dbReference type="GO" id="GO:0005886">
    <property type="term" value="C:plasma membrane"/>
    <property type="evidence" value="ECO:0007669"/>
    <property type="project" value="TreeGrafter"/>
</dbReference>
<feature type="region of interest" description="Disordered" evidence="10">
    <location>
        <begin position="530"/>
        <end position="553"/>
    </location>
</feature>
<dbReference type="GO" id="GO:0017156">
    <property type="term" value="P:calcium-ion regulated exocytosis"/>
    <property type="evidence" value="ECO:0007669"/>
    <property type="project" value="TreeGrafter"/>
</dbReference>
<dbReference type="InterPro" id="IPR001565">
    <property type="entry name" value="Synaptotagmin"/>
</dbReference>
<dbReference type="GO" id="GO:0001786">
    <property type="term" value="F:phosphatidylserine binding"/>
    <property type="evidence" value="ECO:0007669"/>
    <property type="project" value="TreeGrafter"/>
</dbReference>
<dbReference type="CDD" id="cd08385">
    <property type="entry name" value="C2A_Synaptotagmin-1-5-6-9-10"/>
    <property type="match status" value="1"/>
</dbReference>
<accession>A0AA97JGL3</accession>
<reference evidence="14" key="1">
    <citation type="submission" date="2025-08" db="UniProtKB">
        <authorList>
            <consortium name="RefSeq"/>
        </authorList>
    </citation>
    <scope>IDENTIFICATION</scope>
    <source>
        <tissue evidence="14">Blood</tissue>
    </source>
</reference>
<dbReference type="GeneID" id="129330573"/>
<evidence type="ECO:0000256" key="5">
    <source>
        <dbReference type="ARBA" id="ARBA00022737"/>
    </source>
</evidence>
<dbReference type="PANTHER" id="PTHR10024">
    <property type="entry name" value="SYNAPTOTAGMIN"/>
    <property type="match status" value="1"/>
</dbReference>
<keyword evidence="13" id="KW-1185">Reference proteome</keyword>
<evidence type="ECO:0000256" key="1">
    <source>
        <dbReference type="ARBA" id="ARBA00004160"/>
    </source>
</evidence>
<evidence type="ECO:0000256" key="3">
    <source>
        <dbReference type="ARBA" id="ARBA00022692"/>
    </source>
</evidence>
<evidence type="ECO:0000256" key="8">
    <source>
        <dbReference type="ARBA" id="ARBA00023136"/>
    </source>
</evidence>
<evidence type="ECO:0000256" key="11">
    <source>
        <dbReference type="SAM" id="Phobius"/>
    </source>
</evidence>
<evidence type="ECO:0000256" key="4">
    <source>
        <dbReference type="ARBA" id="ARBA00022723"/>
    </source>
</evidence>
<dbReference type="Pfam" id="PF00168">
    <property type="entry name" value="C2"/>
    <property type="match status" value="2"/>
</dbReference>
<dbReference type="InterPro" id="IPR000008">
    <property type="entry name" value="C2_dom"/>
</dbReference>
<feature type="domain" description="C2" evidence="12">
    <location>
        <begin position="220"/>
        <end position="341"/>
    </location>
</feature>
<dbReference type="Gene3D" id="2.60.40.150">
    <property type="entry name" value="C2 domain"/>
    <property type="match status" value="2"/>
</dbReference>
<dbReference type="FunFam" id="2.60.40.150:FF:000005">
    <property type="entry name" value="Synaptotagmin 6"/>
    <property type="match status" value="1"/>
</dbReference>
<keyword evidence="8 11" id="KW-0472">Membrane</keyword>
<keyword evidence="9" id="KW-0968">Cytoplasmic vesicle</keyword>
<dbReference type="PANTHER" id="PTHR10024:SF45">
    <property type="entry name" value="SYNAPTOTAGMIN-6"/>
    <property type="match status" value="1"/>
</dbReference>
<keyword evidence="3 11" id="KW-0812">Transmembrane</keyword>
<dbReference type="GO" id="GO:0030658">
    <property type="term" value="C:transport vesicle membrane"/>
    <property type="evidence" value="ECO:0007669"/>
    <property type="project" value="UniProtKB-SubCell"/>
</dbReference>
<dbReference type="KEGG" id="emc:129330573"/>
<evidence type="ECO:0000256" key="10">
    <source>
        <dbReference type="SAM" id="MobiDB-lite"/>
    </source>
</evidence>
<sequence length="553" mass="62859">MSAVKEDNQCQTAARIVTDLCRKKSLPKLDLDTCKEFLFFSPDLSVPEPELSISLLAVIVIVCGLALVAVFLFLFWKLCWVPWRNKPISTNTPASQFLAEHEKDTMTDKLKDTGTLGFLEAAVKISHTSPDIPAEVQMSMKDHLMRRTRMQRQTTEPASSTRHISFKRHLPRQMHVSSVDYGTDPPPVTEQPTCIGRIKPELYKQKSIDSEDPKKEGEKTCGKINFSLKYDYENETLIVRILKAFDLPAKDLCGSSDPYVKIYLLPDRKRKFQTRVHRKTLNPTFDECFQFPVPYEELTNRKLHLSVFDFDRFSRHDMIGEVILENLFEASDLSRETSIWKDIQYATTESVDLGEIMFSLCYLPTAGRLTLTVIKCRNLKAMDITGYSDPYVKVSLLCDGRRLKKKKTTIKRNTLNPTYNEAIIFDIPPENMDQVSLLISVMDYDRVGHNEIIGVCRVANSAEGLGRDHWNEMLAYPRKPIAHWHSLVEVKKSFKEQNPAPVGSVPKAVIPVAESFHSLSPVMSHSKHSKWHGRAASFDSQGSCPSPKPPPTP</sequence>
<evidence type="ECO:0000313" key="14">
    <source>
        <dbReference type="RefSeq" id="XP_054836634.1"/>
    </source>
</evidence>
<dbReference type="PRINTS" id="PR00360">
    <property type="entry name" value="C2DOMAIN"/>
</dbReference>
<dbReference type="SMART" id="SM00239">
    <property type="entry name" value="C2"/>
    <property type="match status" value="2"/>
</dbReference>
<dbReference type="AlphaFoldDB" id="A0AA97JGL3"/>
<name>A0AA97JGL3_EUBMA</name>
<dbReference type="GO" id="GO:0005544">
    <property type="term" value="F:calcium-dependent phospholipid binding"/>
    <property type="evidence" value="ECO:0007669"/>
    <property type="project" value="TreeGrafter"/>
</dbReference>
<comment type="similarity">
    <text evidence="2">Belongs to the synaptotagmin family.</text>
</comment>
<evidence type="ECO:0000256" key="7">
    <source>
        <dbReference type="ARBA" id="ARBA00022989"/>
    </source>
</evidence>
<proteinExistence type="inferred from homology"/>
<keyword evidence="5" id="KW-0677">Repeat</keyword>
<dbReference type="GO" id="GO:0030276">
    <property type="term" value="F:clathrin binding"/>
    <property type="evidence" value="ECO:0007669"/>
    <property type="project" value="TreeGrafter"/>
</dbReference>
<dbReference type="FunFam" id="2.60.40.150:FF:000011">
    <property type="entry name" value="Synaptotagmin 6"/>
    <property type="match status" value="1"/>
</dbReference>
<dbReference type="GO" id="GO:0000149">
    <property type="term" value="F:SNARE binding"/>
    <property type="evidence" value="ECO:0007669"/>
    <property type="project" value="TreeGrafter"/>
</dbReference>
<dbReference type="RefSeq" id="XP_054836634.1">
    <property type="nucleotide sequence ID" value="XM_054980659.1"/>
</dbReference>
<organism evidence="13 14">
    <name type="scientific">Eublepharis macularius</name>
    <name type="common">Leopard gecko</name>
    <name type="synonym">Cyrtodactylus macularius</name>
    <dbReference type="NCBI Taxonomy" id="481883"/>
    <lineage>
        <taxon>Eukaryota</taxon>
        <taxon>Metazoa</taxon>
        <taxon>Chordata</taxon>
        <taxon>Craniata</taxon>
        <taxon>Vertebrata</taxon>
        <taxon>Euteleostomi</taxon>
        <taxon>Lepidosauria</taxon>
        <taxon>Squamata</taxon>
        <taxon>Bifurcata</taxon>
        <taxon>Gekkota</taxon>
        <taxon>Eublepharidae</taxon>
        <taxon>Eublepharinae</taxon>
        <taxon>Eublepharis</taxon>
    </lineage>
</organism>
<evidence type="ECO:0000259" key="12">
    <source>
        <dbReference type="PROSITE" id="PS50004"/>
    </source>
</evidence>
<evidence type="ECO:0000256" key="6">
    <source>
        <dbReference type="ARBA" id="ARBA00022837"/>
    </source>
</evidence>
<feature type="domain" description="C2" evidence="12">
    <location>
        <begin position="352"/>
        <end position="485"/>
    </location>
</feature>
<dbReference type="PRINTS" id="PR00399">
    <property type="entry name" value="SYNAPTOTAGMN"/>
</dbReference>
<dbReference type="GO" id="GO:0070382">
    <property type="term" value="C:exocytic vesicle"/>
    <property type="evidence" value="ECO:0007669"/>
    <property type="project" value="TreeGrafter"/>
</dbReference>
<feature type="transmembrane region" description="Helical" evidence="11">
    <location>
        <begin position="51"/>
        <end position="76"/>
    </location>
</feature>
<evidence type="ECO:0000256" key="9">
    <source>
        <dbReference type="ARBA" id="ARBA00023329"/>
    </source>
</evidence>
<protein>
    <submittedName>
        <fullName evidence="14">Synaptotagmin-6</fullName>
    </submittedName>
</protein>
<keyword evidence="6" id="KW-0106">Calcium</keyword>
<keyword evidence="7 11" id="KW-1133">Transmembrane helix</keyword>
<evidence type="ECO:0000256" key="2">
    <source>
        <dbReference type="ARBA" id="ARBA00006996"/>
    </source>
</evidence>
<dbReference type="InterPro" id="IPR035892">
    <property type="entry name" value="C2_domain_sf"/>
</dbReference>
<dbReference type="CTD" id="148281"/>
<dbReference type="GO" id="GO:0005509">
    <property type="term" value="F:calcium ion binding"/>
    <property type="evidence" value="ECO:0007669"/>
    <property type="project" value="TreeGrafter"/>
</dbReference>
<dbReference type="Proteomes" id="UP001190640">
    <property type="component" value="Chromosome 5"/>
</dbReference>
<dbReference type="SUPFAM" id="SSF49562">
    <property type="entry name" value="C2 domain (Calcium/lipid-binding domain, CaLB)"/>
    <property type="match status" value="2"/>
</dbReference>
<dbReference type="CDD" id="cd08403">
    <property type="entry name" value="C2B_Synaptotagmin-3-5-6-9-10"/>
    <property type="match status" value="1"/>
</dbReference>
<keyword evidence="4" id="KW-0479">Metal-binding</keyword>
<gene>
    <name evidence="14" type="primary">SYT6</name>
</gene>
<comment type="subcellular location">
    <subcellularLocation>
        <location evidence="1">Cytoplasmic vesicle</location>
        <location evidence="1">Secretory vesicle membrane</location>
        <topology evidence="1">Single-pass membrane protein</topology>
    </subcellularLocation>
</comment>